<feature type="domain" description="Serine aminopeptidase S33" evidence="1">
    <location>
        <begin position="38"/>
        <end position="247"/>
    </location>
</feature>
<gene>
    <name evidence="2" type="ORF">S03H2_28338</name>
</gene>
<organism evidence="2">
    <name type="scientific">marine sediment metagenome</name>
    <dbReference type="NCBI Taxonomy" id="412755"/>
    <lineage>
        <taxon>unclassified sequences</taxon>
        <taxon>metagenomes</taxon>
        <taxon>ecological metagenomes</taxon>
    </lineage>
</organism>
<dbReference type="SUPFAM" id="SSF53474">
    <property type="entry name" value="alpha/beta-Hydrolases"/>
    <property type="match status" value="1"/>
</dbReference>
<dbReference type="InterPro" id="IPR051044">
    <property type="entry name" value="MAG_DAG_Lipase"/>
</dbReference>
<name>X1HQ96_9ZZZZ</name>
<comment type="caution">
    <text evidence="2">The sequence shown here is derived from an EMBL/GenBank/DDBJ whole genome shotgun (WGS) entry which is preliminary data.</text>
</comment>
<dbReference type="EMBL" id="BARU01017070">
    <property type="protein sequence ID" value="GAH55979.1"/>
    <property type="molecule type" value="Genomic_DNA"/>
</dbReference>
<accession>X1HQ96</accession>
<dbReference type="InterPro" id="IPR022742">
    <property type="entry name" value="Hydrolase_4"/>
</dbReference>
<proteinExistence type="predicted"/>
<sequence length="249" mass="28026">MEIDVKKLREDFKEPFDIVNTSDGIMLFLRKWEPQSPSNKAILILHGITAYSEPYEMFANAISKTGFTAVGLDLRGHGLSDGIRGDYPSKERLINDLVETVSFLKKQFSTLLIFGHSLGVLTALLAKTNSNEKIDGLILMSAGKIVKPGVYKSPTVLQKLKILFSSIFLPSKPVINYYREGILGLDDPLFNFKYTLRFMKLIAFKDLDNLEEIECPILLGVGEHDEIFSVESAQSLLEELPSKDKKFFI</sequence>
<feature type="non-terminal residue" evidence="2">
    <location>
        <position position="249"/>
    </location>
</feature>
<reference evidence="2" key="1">
    <citation type="journal article" date="2014" name="Front. Microbiol.">
        <title>High frequency of phylogenetically diverse reductive dehalogenase-homologous genes in deep subseafloor sedimentary metagenomes.</title>
        <authorList>
            <person name="Kawai M."/>
            <person name="Futagami T."/>
            <person name="Toyoda A."/>
            <person name="Takaki Y."/>
            <person name="Nishi S."/>
            <person name="Hori S."/>
            <person name="Arai W."/>
            <person name="Tsubouchi T."/>
            <person name="Morono Y."/>
            <person name="Uchiyama I."/>
            <person name="Ito T."/>
            <person name="Fujiyama A."/>
            <person name="Inagaki F."/>
            <person name="Takami H."/>
        </authorList>
    </citation>
    <scope>NUCLEOTIDE SEQUENCE</scope>
    <source>
        <strain evidence="2">Expedition CK06-06</strain>
    </source>
</reference>
<dbReference type="Pfam" id="PF12146">
    <property type="entry name" value="Hydrolase_4"/>
    <property type="match status" value="1"/>
</dbReference>
<dbReference type="InterPro" id="IPR029058">
    <property type="entry name" value="AB_hydrolase_fold"/>
</dbReference>
<evidence type="ECO:0000313" key="2">
    <source>
        <dbReference type="EMBL" id="GAH55979.1"/>
    </source>
</evidence>
<dbReference type="PANTHER" id="PTHR11614">
    <property type="entry name" value="PHOSPHOLIPASE-RELATED"/>
    <property type="match status" value="1"/>
</dbReference>
<dbReference type="Gene3D" id="3.40.50.1820">
    <property type="entry name" value="alpha/beta hydrolase"/>
    <property type="match status" value="1"/>
</dbReference>
<dbReference type="AlphaFoldDB" id="X1HQ96"/>
<protein>
    <recommendedName>
        <fullName evidence="1">Serine aminopeptidase S33 domain-containing protein</fullName>
    </recommendedName>
</protein>
<evidence type="ECO:0000259" key="1">
    <source>
        <dbReference type="Pfam" id="PF12146"/>
    </source>
</evidence>